<dbReference type="InterPro" id="IPR036412">
    <property type="entry name" value="HAD-like_sf"/>
</dbReference>
<feature type="transmembrane region" description="Helical" evidence="11">
    <location>
        <begin position="881"/>
        <end position="900"/>
    </location>
</feature>
<keyword evidence="5" id="KW-0547">Nucleotide-binding</keyword>
<dbReference type="AlphaFoldDB" id="A0A9Y1BLQ8"/>
<keyword evidence="3" id="KW-0597">Phosphoprotein</keyword>
<dbReference type="InterPro" id="IPR001757">
    <property type="entry name" value="P_typ_ATPase"/>
</dbReference>
<keyword evidence="7" id="KW-0460">Magnesium</keyword>
<evidence type="ECO:0000256" key="11">
    <source>
        <dbReference type="SAM" id="Phobius"/>
    </source>
</evidence>
<comment type="subcellular location">
    <subcellularLocation>
        <location evidence="1">Cell membrane</location>
        <topology evidence="1">Multi-pass membrane protein</topology>
    </subcellularLocation>
</comment>
<dbReference type="Proteomes" id="UP001201020">
    <property type="component" value="Chromosome"/>
</dbReference>
<dbReference type="PANTHER" id="PTHR43294:SF21">
    <property type="entry name" value="CATION TRANSPORTING ATPASE"/>
    <property type="match status" value="1"/>
</dbReference>
<evidence type="ECO:0000256" key="6">
    <source>
        <dbReference type="ARBA" id="ARBA00022840"/>
    </source>
</evidence>
<evidence type="ECO:0000256" key="1">
    <source>
        <dbReference type="ARBA" id="ARBA00004651"/>
    </source>
</evidence>
<accession>A0A9Y1BLQ8</accession>
<dbReference type="PANTHER" id="PTHR43294">
    <property type="entry name" value="SODIUM/POTASSIUM-TRANSPORTING ATPASE SUBUNIT ALPHA"/>
    <property type="match status" value="1"/>
</dbReference>
<dbReference type="PRINTS" id="PR00120">
    <property type="entry name" value="HATPASE"/>
</dbReference>
<feature type="transmembrane region" description="Helical" evidence="11">
    <location>
        <begin position="920"/>
        <end position="937"/>
    </location>
</feature>
<feature type="domain" description="Cation-transporting P-type ATPase N-terminal" evidence="12">
    <location>
        <begin position="17"/>
        <end position="90"/>
    </location>
</feature>
<dbReference type="Gene3D" id="2.70.150.10">
    <property type="entry name" value="Calcium-transporting ATPase, cytoplasmic transduction domain A"/>
    <property type="match status" value="1"/>
</dbReference>
<evidence type="ECO:0000256" key="7">
    <source>
        <dbReference type="ARBA" id="ARBA00022842"/>
    </source>
</evidence>
<dbReference type="GO" id="GO:0016887">
    <property type="term" value="F:ATP hydrolysis activity"/>
    <property type="evidence" value="ECO:0007669"/>
    <property type="project" value="InterPro"/>
</dbReference>
<dbReference type="GO" id="GO:0030007">
    <property type="term" value="P:intracellular potassium ion homeostasis"/>
    <property type="evidence" value="ECO:0007669"/>
    <property type="project" value="TreeGrafter"/>
</dbReference>
<keyword evidence="8" id="KW-1278">Translocase</keyword>
<evidence type="ECO:0000256" key="4">
    <source>
        <dbReference type="ARBA" id="ARBA00022692"/>
    </source>
</evidence>
<feature type="transmembrane region" description="Helical" evidence="11">
    <location>
        <begin position="308"/>
        <end position="330"/>
    </location>
</feature>
<dbReference type="Gene3D" id="3.40.1110.10">
    <property type="entry name" value="Calcium-transporting ATPase, cytoplasmic domain N"/>
    <property type="match status" value="1"/>
</dbReference>
<dbReference type="NCBIfam" id="TIGR01494">
    <property type="entry name" value="ATPase_P-type"/>
    <property type="match status" value="3"/>
</dbReference>
<dbReference type="SFLD" id="SFLDS00003">
    <property type="entry name" value="Haloacid_Dehalogenase"/>
    <property type="match status" value="1"/>
</dbReference>
<dbReference type="SFLD" id="SFLDF00027">
    <property type="entry name" value="p-type_atpase"/>
    <property type="match status" value="1"/>
</dbReference>
<dbReference type="InterPro" id="IPR008250">
    <property type="entry name" value="ATPase_P-typ_transduc_dom_A_sf"/>
</dbReference>
<proteinExistence type="predicted"/>
<dbReference type="InterPro" id="IPR006068">
    <property type="entry name" value="ATPase_P-typ_cation-transptr_C"/>
</dbReference>
<gene>
    <name evidence="13" type="ORF">K9W45_02435</name>
</gene>
<feature type="transmembrane region" description="Helical" evidence="11">
    <location>
        <begin position="724"/>
        <end position="748"/>
    </location>
</feature>
<sequence length="956" mass="107119">MKKKKLEEPEEVKEEVYWHALKKEEVFKRLNTSENGLSSEEVSKRHEIYGLNKIVIKERFKILKMIIEQFQDFLVLLLVVAGTISLGVGISYSSPGNISTEIYDAIAIFAIVLLNASIGFVQDYKSNQALEKLKEYFEQDVVTIRNGKEFIVPSSDLVPGDIIVIEAGDKIPADCRILQLNNLKIDEAPLTGESKSITKSLDLVDKDARIHDRKNMVFMGTTCVYGRAKLVVVKTGMETEMGEIAKLTQVKTEMTPLQKSLDRFGKSLGAIILALSAVIMIVEIISEIHFYGSEKTIFEIIFESFETAIALAISAVPEGLAAAIVITLAIGVSRMAKKRTIVSRLPAVETLGSVNYICSDKTGTLTRNEMTVKEIWTPDDKYIEVEGSGYLKEGRFMQEDKVFDPSKSPSLMKVLEISYHCNNSSLIRNGNSIQVRGDPTEAALLVVAEKGGLTEADKKERIHELFFDSDRKRMTTIHKDGEKNIALMKGSPPIVLQRCKYILINGKVEPLTAEIQKSIEEANVNMSSKALRVLAMAYREVPDDFDRDDYDSIEVDMIFVGLTGMIDPARPNVKEAIQECKEAGITTIMITGDQKETAVAVAKEIGILTSEDELVVNGEELDLMTEEELVEKIEKIKVYSRMSPKDKYRVVETLQKLDNFVAVTGDGVNDAPALKKADIGVAMGITGTDVTKEVADMVITDDAFNTIVDAVEEGRNIFANMKRFIRYTLSSNFDELFAVLLITSWLGVLPFTPLQILFLNLLTDALPALSLSFEPYDPKLMKRPPRGKHDSFLREMYSFAVISGIVAFFASVSMFLLVYFHMGPQKFGSIDIPENKDQIVAYAQFMAFIVTLTFELVFVFIARNDNDVKVYETNPFKNKMLIWAVISSVVLLALVIFIPVLQSIFTSFDNYYYVPDLVDWAWIALFTVGFNIIIELFRELMMTKKMSKIAHKIGFA</sequence>
<dbReference type="GO" id="GO:0005391">
    <property type="term" value="F:P-type sodium:potassium-exchanging transporter activity"/>
    <property type="evidence" value="ECO:0007669"/>
    <property type="project" value="TreeGrafter"/>
</dbReference>
<dbReference type="InterPro" id="IPR059000">
    <property type="entry name" value="ATPase_P-type_domA"/>
</dbReference>
<dbReference type="GO" id="GO:1902600">
    <property type="term" value="P:proton transmembrane transport"/>
    <property type="evidence" value="ECO:0007669"/>
    <property type="project" value="TreeGrafter"/>
</dbReference>
<dbReference type="Gene3D" id="1.20.1110.10">
    <property type="entry name" value="Calcium-transporting ATPase, transmembrane domain"/>
    <property type="match status" value="1"/>
</dbReference>
<dbReference type="InterPro" id="IPR004014">
    <property type="entry name" value="ATPase_P-typ_cation-transptr_N"/>
</dbReference>
<evidence type="ECO:0000256" key="8">
    <source>
        <dbReference type="ARBA" id="ARBA00022967"/>
    </source>
</evidence>
<evidence type="ECO:0000256" key="5">
    <source>
        <dbReference type="ARBA" id="ARBA00022741"/>
    </source>
</evidence>
<dbReference type="InterPro" id="IPR050510">
    <property type="entry name" value="Cation_transp_ATPase_P-type"/>
</dbReference>
<evidence type="ECO:0000313" key="13">
    <source>
        <dbReference type="EMBL" id="UJG41328.1"/>
    </source>
</evidence>
<keyword evidence="4 11" id="KW-0812">Transmembrane</keyword>
<feature type="transmembrane region" description="Helical" evidence="11">
    <location>
        <begin position="797"/>
        <end position="819"/>
    </location>
</feature>
<dbReference type="PRINTS" id="PR00119">
    <property type="entry name" value="CATATPASE"/>
</dbReference>
<dbReference type="GO" id="GO:1990573">
    <property type="term" value="P:potassium ion import across plasma membrane"/>
    <property type="evidence" value="ECO:0007669"/>
    <property type="project" value="TreeGrafter"/>
</dbReference>
<dbReference type="SFLD" id="SFLDG00002">
    <property type="entry name" value="C1.7:_P-type_atpase_like"/>
    <property type="match status" value="1"/>
</dbReference>
<dbReference type="FunFam" id="3.40.50.1000:FF:000001">
    <property type="entry name" value="Phospholipid-transporting ATPase IC"/>
    <property type="match status" value="1"/>
</dbReference>
<dbReference type="PROSITE" id="PS00154">
    <property type="entry name" value="ATPASE_E1_E2"/>
    <property type="match status" value="1"/>
</dbReference>
<dbReference type="Pfam" id="PF00689">
    <property type="entry name" value="Cation_ATPase_C"/>
    <property type="match status" value="1"/>
</dbReference>
<evidence type="ECO:0000256" key="2">
    <source>
        <dbReference type="ARBA" id="ARBA00022475"/>
    </source>
</evidence>
<dbReference type="InterPro" id="IPR018303">
    <property type="entry name" value="ATPase_P-typ_P_site"/>
</dbReference>
<dbReference type="GO" id="GO:0036376">
    <property type="term" value="P:sodium ion export across plasma membrane"/>
    <property type="evidence" value="ECO:0007669"/>
    <property type="project" value="TreeGrafter"/>
</dbReference>
<dbReference type="Pfam" id="PF13246">
    <property type="entry name" value="Cation_ATPase"/>
    <property type="match status" value="1"/>
</dbReference>
<evidence type="ECO:0000256" key="10">
    <source>
        <dbReference type="ARBA" id="ARBA00023136"/>
    </source>
</evidence>
<dbReference type="GO" id="GO:0006883">
    <property type="term" value="P:intracellular sodium ion homeostasis"/>
    <property type="evidence" value="ECO:0007669"/>
    <property type="project" value="TreeGrafter"/>
</dbReference>
<dbReference type="Pfam" id="PF00690">
    <property type="entry name" value="Cation_ATPase_N"/>
    <property type="match status" value="1"/>
</dbReference>
<dbReference type="Pfam" id="PF00122">
    <property type="entry name" value="E1-E2_ATPase"/>
    <property type="match status" value="1"/>
</dbReference>
<keyword evidence="6" id="KW-0067">ATP-binding</keyword>
<evidence type="ECO:0000256" key="9">
    <source>
        <dbReference type="ARBA" id="ARBA00022989"/>
    </source>
</evidence>
<feature type="transmembrane region" description="Helical" evidence="11">
    <location>
        <begin position="73"/>
        <end position="93"/>
    </location>
</feature>
<reference evidence="13" key="1">
    <citation type="journal article" date="2022" name="Nat. Microbiol.">
        <title>Unique mobile elements and scalable gene flow at the prokaryote-eukaryote boundary revealed by circularized Asgard archaea genomes.</title>
        <authorList>
            <person name="Wu F."/>
            <person name="Speth D.R."/>
            <person name="Philosof A."/>
            <person name="Cremiere A."/>
            <person name="Narayanan A."/>
            <person name="Barco R.A."/>
            <person name="Connon S.A."/>
            <person name="Amend J.P."/>
            <person name="Antoshechkin I.A."/>
            <person name="Orphan V.J."/>
        </authorList>
    </citation>
    <scope>NUCLEOTIDE SEQUENCE</scope>
    <source>
        <strain evidence="13">PM71</strain>
    </source>
</reference>
<feature type="transmembrane region" description="Helical" evidence="11">
    <location>
        <begin position="839"/>
        <end position="861"/>
    </location>
</feature>
<organism evidence="13">
    <name type="scientific">Candidatus Heimdallarchaeum aukensis</name>
    <dbReference type="NCBI Taxonomy" id="2876573"/>
    <lineage>
        <taxon>Archaea</taxon>
        <taxon>Promethearchaeati</taxon>
        <taxon>Candidatus Heimdallarchaeota</taxon>
        <taxon>Candidatus Heimdallarchaeia (ex Rinke et al. 2021) (nom. nud.)</taxon>
        <taxon>Candidatus Heimdallarchaeales</taxon>
        <taxon>Candidatus Heimdallarchaeaceae</taxon>
        <taxon>Candidatus Heimdallarchaeum</taxon>
    </lineage>
</organism>
<protein>
    <submittedName>
        <fullName evidence="13">Cation-translocating P-type ATPase</fullName>
    </submittedName>
</protein>
<dbReference type="Gene3D" id="3.40.50.1000">
    <property type="entry name" value="HAD superfamily/HAD-like"/>
    <property type="match status" value="1"/>
</dbReference>
<keyword evidence="9 11" id="KW-1133">Transmembrane helix</keyword>
<dbReference type="FunFam" id="2.70.150.10:FF:000160">
    <property type="entry name" value="Sarcoplasmic/endoplasmic reticulum calcium ATPase 1"/>
    <property type="match status" value="1"/>
</dbReference>
<dbReference type="InterPro" id="IPR023298">
    <property type="entry name" value="ATPase_P-typ_TM_dom_sf"/>
</dbReference>
<dbReference type="SMART" id="SM00831">
    <property type="entry name" value="Cation_ATPase_N"/>
    <property type="match status" value="1"/>
</dbReference>
<dbReference type="InterPro" id="IPR044492">
    <property type="entry name" value="P_typ_ATPase_HD_dom"/>
</dbReference>
<dbReference type="GO" id="GO:0005524">
    <property type="term" value="F:ATP binding"/>
    <property type="evidence" value="ECO:0007669"/>
    <property type="project" value="UniProtKB-KW"/>
</dbReference>
<feature type="transmembrane region" description="Helical" evidence="11">
    <location>
        <begin position="105"/>
        <end position="124"/>
    </location>
</feature>
<dbReference type="Pfam" id="PF08282">
    <property type="entry name" value="Hydrolase_3"/>
    <property type="match status" value="1"/>
</dbReference>
<dbReference type="EMBL" id="CP084166">
    <property type="protein sequence ID" value="UJG41328.1"/>
    <property type="molecule type" value="Genomic_DNA"/>
</dbReference>
<dbReference type="FunFam" id="3.40.50.1000:FF:000028">
    <property type="entry name" value="Calcium-transporting P-type ATPase, putative"/>
    <property type="match status" value="1"/>
</dbReference>
<dbReference type="InterPro" id="IPR023214">
    <property type="entry name" value="HAD_sf"/>
</dbReference>
<feature type="transmembrane region" description="Helical" evidence="11">
    <location>
        <begin position="268"/>
        <end position="288"/>
    </location>
</feature>
<keyword evidence="2" id="KW-1003">Cell membrane</keyword>
<feature type="transmembrane region" description="Helical" evidence="11">
    <location>
        <begin position="754"/>
        <end position="776"/>
    </location>
</feature>
<dbReference type="InterPro" id="IPR023299">
    <property type="entry name" value="ATPase_P-typ_cyto_dom_N"/>
</dbReference>
<dbReference type="GO" id="GO:0005886">
    <property type="term" value="C:plasma membrane"/>
    <property type="evidence" value="ECO:0007669"/>
    <property type="project" value="UniProtKB-SubCell"/>
</dbReference>
<evidence type="ECO:0000256" key="3">
    <source>
        <dbReference type="ARBA" id="ARBA00022553"/>
    </source>
</evidence>
<dbReference type="SUPFAM" id="SSF56784">
    <property type="entry name" value="HAD-like"/>
    <property type="match status" value="1"/>
</dbReference>
<evidence type="ECO:0000259" key="12">
    <source>
        <dbReference type="SMART" id="SM00831"/>
    </source>
</evidence>
<dbReference type="SUPFAM" id="SSF81660">
    <property type="entry name" value="Metal cation-transporting ATPase, ATP-binding domain N"/>
    <property type="match status" value="1"/>
</dbReference>
<name>A0A9Y1BLQ8_9ARCH</name>
<dbReference type="SUPFAM" id="SSF81653">
    <property type="entry name" value="Calcium ATPase, transduction domain A"/>
    <property type="match status" value="1"/>
</dbReference>
<keyword evidence="10 11" id="KW-0472">Membrane</keyword>
<dbReference type="SUPFAM" id="SSF81665">
    <property type="entry name" value="Calcium ATPase, transmembrane domain M"/>
    <property type="match status" value="1"/>
</dbReference>